<reference evidence="3" key="1">
    <citation type="journal article" date="2019" name="Int. J. Syst. Evol. Microbiol.">
        <title>The Global Catalogue of Microorganisms (GCM) 10K type strain sequencing project: providing services to taxonomists for standard genome sequencing and annotation.</title>
        <authorList>
            <consortium name="The Broad Institute Genomics Platform"/>
            <consortium name="The Broad Institute Genome Sequencing Center for Infectious Disease"/>
            <person name="Wu L."/>
            <person name="Ma J."/>
        </authorList>
    </citation>
    <scope>NUCLEOTIDE SEQUENCE [LARGE SCALE GENOMIC DNA]</scope>
    <source>
        <strain evidence="3">JCM 17657</strain>
    </source>
</reference>
<feature type="compositionally biased region" description="Basic and acidic residues" evidence="1">
    <location>
        <begin position="71"/>
        <end position="81"/>
    </location>
</feature>
<protein>
    <recommendedName>
        <fullName evidence="4">Transposase</fullName>
    </recommendedName>
</protein>
<dbReference type="Proteomes" id="UP001500610">
    <property type="component" value="Unassembled WGS sequence"/>
</dbReference>
<evidence type="ECO:0000256" key="1">
    <source>
        <dbReference type="SAM" id="MobiDB-lite"/>
    </source>
</evidence>
<name>A0ABP9IYY8_9ACTN</name>
<evidence type="ECO:0000313" key="3">
    <source>
        <dbReference type="Proteomes" id="UP001500610"/>
    </source>
</evidence>
<gene>
    <name evidence="2" type="ORF">GCM10023257_69950</name>
</gene>
<keyword evidence="3" id="KW-1185">Reference proteome</keyword>
<evidence type="ECO:0000313" key="2">
    <source>
        <dbReference type="EMBL" id="GAA5012433.1"/>
    </source>
</evidence>
<organism evidence="2 3">
    <name type="scientific">Streptomyces hyderabadensis</name>
    <dbReference type="NCBI Taxonomy" id="598549"/>
    <lineage>
        <taxon>Bacteria</taxon>
        <taxon>Bacillati</taxon>
        <taxon>Actinomycetota</taxon>
        <taxon>Actinomycetes</taxon>
        <taxon>Kitasatosporales</taxon>
        <taxon>Streptomycetaceae</taxon>
        <taxon>Streptomyces</taxon>
    </lineage>
</organism>
<sequence>MGALVIPATAVRLLMTPGMSAWNRAREANSRGRGVSGQRSIGAWPKEFRTAGLAAQPPSILDGCCDVLGERGGTEKRHDVPGKTGAYLSG</sequence>
<evidence type="ECO:0008006" key="4">
    <source>
        <dbReference type="Google" id="ProtNLM"/>
    </source>
</evidence>
<comment type="caution">
    <text evidence="2">The sequence shown here is derived from an EMBL/GenBank/DDBJ whole genome shotgun (WGS) entry which is preliminary data.</text>
</comment>
<proteinExistence type="predicted"/>
<feature type="region of interest" description="Disordered" evidence="1">
    <location>
        <begin position="71"/>
        <end position="90"/>
    </location>
</feature>
<accession>A0ABP9IYY8</accession>
<dbReference type="EMBL" id="BAABIV010000037">
    <property type="protein sequence ID" value="GAA5012433.1"/>
    <property type="molecule type" value="Genomic_DNA"/>
</dbReference>